<sequence length="286" mass="32676">MLKIILLLLVSVQNLNALLCYSNGSFYFSRNTFNWNDFSSILFNIKNEVISNNSICNVRLTIDYNGDRDNYVVIKFGSPTHQHNTHIEFGSAIFFHQNEILSIVSYFDYSCSSGDFCDRIFLNKWAKHLLDSNDNSLHTSFTSLWKTSHSTTSICNAKQATKECSSHLCFNVYDELKNLTYGKAQCKDKSSTNPVYIHIKTFGENSNDYQCIKNHCTGEVLYDFALEKTYGWQSMNNVMMMNSTELNEIIFIRAISIVGVLLLIGGVAYCIQIRKYSKGYRLATIA</sequence>
<dbReference type="EMBL" id="CAJOBJ010044639">
    <property type="protein sequence ID" value="CAF4344021.1"/>
    <property type="molecule type" value="Genomic_DNA"/>
</dbReference>
<evidence type="ECO:0000313" key="4">
    <source>
        <dbReference type="EMBL" id="CAF1641828.1"/>
    </source>
</evidence>
<evidence type="ECO:0000256" key="1">
    <source>
        <dbReference type="SAM" id="Phobius"/>
    </source>
</evidence>
<feature type="chain" id="PRO_5036229905" evidence="2">
    <location>
        <begin position="18"/>
        <end position="286"/>
    </location>
</feature>
<keyword evidence="1" id="KW-1133">Transmembrane helix</keyword>
<evidence type="ECO:0000313" key="3">
    <source>
        <dbReference type="EMBL" id="CAF1339011.1"/>
    </source>
</evidence>
<feature type="transmembrane region" description="Helical" evidence="1">
    <location>
        <begin position="250"/>
        <end position="271"/>
    </location>
</feature>
<evidence type="ECO:0000313" key="8">
    <source>
        <dbReference type="Proteomes" id="UP000663834"/>
    </source>
</evidence>
<comment type="caution">
    <text evidence="4">The sequence shown here is derived from an EMBL/GenBank/DDBJ whole genome shotgun (WGS) entry which is preliminary data.</text>
</comment>
<gene>
    <name evidence="3" type="ORF">CJN711_LOCUS18823</name>
    <name evidence="7" type="ORF">GIL414_LOCUS27673</name>
    <name evidence="4" type="ORF">KQP761_LOCUS28204</name>
    <name evidence="5" type="ORF">MBJ925_LOCUS36432</name>
    <name evidence="6" type="ORF">SMN809_LOCUS12570</name>
</gene>
<evidence type="ECO:0000313" key="6">
    <source>
        <dbReference type="EMBL" id="CAF4012864.1"/>
    </source>
</evidence>
<reference evidence="4" key="1">
    <citation type="submission" date="2021-02" db="EMBL/GenBank/DDBJ databases">
        <authorList>
            <person name="Nowell W R."/>
        </authorList>
    </citation>
    <scope>NUCLEOTIDE SEQUENCE</scope>
</reference>
<name>A0A816E3X5_9BILA</name>
<dbReference type="AlphaFoldDB" id="A0A816E3X5"/>
<evidence type="ECO:0000313" key="5">
    <source>
        <dbReference type="EMBL" id="CAF2222064.1"/>
    </source>
</evidence>
<dbReference type="EMBL" id="CAJOBI010004784">
    <property type="protein sequence ID" value="CAF4012864.1"/>
    <property type="molecule type" value="Genomic_DNA"/>
</dbReference>
<dbReference type="EMBL" id="CAJNRE010020102">
    <property type="protein sequence ID" value="CAF2222064.1"/>
    <property type="molecule type" value="Genomic_DNA"/>
</dbReference>
<evidence type="ECO:0000313" key="7">
    <source>
        <dbReference type="EMBL" id="CAF4344021.1"/>
    </source>
</evidence>
<dbReference type="Proteomes" id="UP000681720">
    <property type="component" value="Unassembled WGS sequence"/>
</dbReference>
<feature type="signal peptide" evidence="2">
    <location>
        <begin position="1"/>
        <end position="17"/>
    </location>
</feature>
<dbReference type="Proteomes" id="UP000663834">
    <property type="component" value="Unassembled WGS sequence"/>
</dbReference>
<organism evidence="4 8">
    <name type="scientific">Rotaria magnacalcarata</name>
    <dbReference type="NCBI Taxonomy" id="392030"/>
    <lineage>
        <taxon>Eukaryota</taxon>
        <taxon>Metazoa</taxon>
        <taxon>Spiralia</taxon>
        <taxon>Gnathifera</taxon>
        <taxon>Rotifera</taxon>
        <taxon>Eurotatoria</taxon>
        <taxon>Bdelloidea</taxon>
        <taxon>Philodinida</taxon>
        <taxon>Philodinidae</taxon>
        <taxon>Rotaria</taxon>
    </lineage>
</organism>
<accession>A0A816E3X5</accession>
<dbReference type="EMBL" id="CAJNOV010008820">
    <property type="protein sequence ID" value="CAF1339011.1"/>
    <property type="molecule type" value="Genomic_DNA"/>
</dbReference>
<dbReference type="Proteomes" id="UP000663855">
    <property type="component" value="Unassembled WGS sequence"/>
</dbReference>
<keyword evidence="1" id="KW-0812">Transmembrane</keyword>
<dbReference type="Proteomes" id="UP000676336">
    <property type="component" value="Unassembled WGS sequence"/>
</dbReference>
<proteinExistence type="predicted"/>
<dbReference type="EMBL" id="CAJNOW010015444">
    <property type="protein sequence ID" value="CAF1641828.1"/>
    <property type="molecule type" value="Genomic_DNA"/>
</dbReference>
<keyword evidence="1" id="KW-0472">Membrane</keyword>
<evidence type="ECO:0000256" key="2">
    <source>
        <dbReference type="SAM" id="SignalP"/>
    </source>
</evidence>
<keyword evidence="2" id="KW-0732">Signal</keyword>
<dbReference type="OrthoDB" id="9990940at2759"/>
<dbReference type="Proteomes" id="UP000663824">
    <property type="component" value="Unassembled WGS sequence"/>
</dbReference>
<protein>
    <submittedName>
        <fullName evidence="4">Uncharacterized protein</fullName>
    </submittedName>
</protein>